<evidence type="ECO:0000256" key="2">
    <source>
        <dbReference type="SAM" id="Phobius"/>
    </source>
</evidence>
<protein>
    <submittedName>
        <fullName evidence="3">Unannotated protein</fullName>
    </submittedName>
</protein>
<feature type="transmembrane region" description="Helical" evidence="2">
    <location>
        <begin position="45"/>
        <end position="65"/>
    </location>
</feature>
<keyword evidence="2" id="KW-0812">Transmembrane</keyword>
<feature type="compositionally biased region" description="Polar residues" evidence="1">
    <location>
        <begin position="25"/>
        <end position="38"/>
    </location>
</feature>
<dbReference type="AlphaFoldDB" id="A0A6J7CNQ3"/>
<keyword evidence="2" id="KW-0472">Membrane</keyword>
<feature type="transmembrane region" description="Helical" evidence="2">
    <location>
        <begin position="144"/>
        <end position="164"/>
    </location>
</feature>
<evidence type="ECO:0000256" key="1">
    <source>
        <dbReference type="SAM" id="MobiDB-lite"/>
    </source>
</evidence>
<keyword evidence="2" id="KW-1133">Transmembrane helix</keyword>
<dbReference type="EMBL" id="CAFBLU010000001">
    <property type="protein sequence ID" value="CAB4858645.1"/>
    <property type="molecule type" value="Genomic_DNA"/>
</dbReference>
<accession>A0A6J7CNQ3</accession>
<feature type="region of interest" description="Disordered" evidence="1">
    <location>
        <begin position="1"/>
        <end position="38"/>
    </location>
</feature>
<organism evidence="3">
    <name type="scientific">freshwater metagenome</name>
    <dbReference type="NCBI Taxonomy" id="449393"/>
    <lineage>
        <taxon>unclassified sequences</taxon>
        <taxon>metagenomes</taxon>
        <taxon>ecological metagenomes</taxon>
    </lineage>
</organism>
<reference evidence="3" key="1">
    <citation type="submission" date="2020-05" db="EMBL/GenBank/DDBJ databases">
        <authorList>
            <person name="Chiriac C."/>
            <person name="Salcher M."/>
            <person name="Ghai R."/>
            <person name="Kavagutti S V."/>
        </authorList>
    </citation>
    <scope>NUCLEOTIDE SEQUENCE</scope>
</reference>
<gene>
    <name evidence="3" type="ORF">UFOPK3444_00046</name>
</gene>
<evidence type="ECO:0000313" key="3">
    <source>
        <dbReference type="EMBL" id="CAB4858645.1"/>
    </source>
</evidence>
<proteinExistence type="predicted"/>
<name>A0A6J7CNQ3_9ZZZZ</name>
<sequence>MAEDLDTPVAPSGPEASTVDGILVNPSTTPEGTGNHPSSPRFRSIVVVLCIIGGVALLLAGGLAASKVHSGSDTAWSDWSPTKSGAAGAQEIANHVAPSYKGSNGQQLVSVTGGEVKVADLPVRIALRNTGGTGDIKLVSGTGILYTMCGLGAHCAIAAGKASLQRMLLLRREALELALYTFKSDSSVDHVAVLMPPRPGERQIKDSSGTTRVAGNQGTAMLITRDSVKTALANPLSAIIPAQTPSVDTIAKSPEAAAVNALTGPDLFMMSIIEGQDATAYLVLDPIKN</sequence>